<accession>A0A1G7HVJ2</accession>
<evidence type="ECO:0000256" key="1">
    <source>
        <dbReference type="SAM" id="Phobius"/>
    </source>
</evidence>
<protein>
    <recommendedName>
        <fullName evidence="4">O-antigen ligase</fullName>
    </recommendedName>
</protein>
<sequence>MSKNMYSISRLTKPLPNVKLENLREYINFNLIILQILIVLTTIRWIPGVHPRSIRNVWKVLMVLFILYQTYAQLRDHKIVLPWIYLLSAAVLVGLGIFAYGFLTDSLIIAFGCVTVIYFYQNKNSLKIIFHTFTIWLTIVTLYSLIITFTPLSGFDMAFPLYDGYVSPEVRFSNSSIELNSFGFFGERGIYSITSVGLILSYVYYVKLNSKLSKLYLLSSYILFTQLITIYWLTGSGRAGFVLPIFFVIVMLLQKTSNESILPLVVFSPLFLWTGLYLIKDYQTVRPLLESLNNLISNRIALYFDSIQLLTSNLQSFFGWGPNPWGEYTRAEMEITNSIGSPRSMLTRPHNFLFEFMIQYGILLGCFLIYICWTVSRGTIQEIRQPTSPTRFALGVILTGTIFTGLAVGGKIGPYPINTPQMIFWWIAFGGFVSDIH</sequence>
<dbReference type="Proteomes" id="UP000324020">
    <property type="component" value="Unassembled WGS sequence"/>
</dbReference>
<feature type="transmembrane region" description="Helical" evidence="1">
    <location>
        <begin position="26"/>
        <end position="47"/>
    </location>
</feature>
<keyword evidence="1" id="KW-0472">Membrane</keyword>
<keyword evidence="1" id="KW-0812">Transmembrane</keyword>
<gene>
    <name evidence="2" type="ORF">SAMN04488067_101534</name>
</gene>
<keyword evidence="1" id="KW-1133">Transmembrane helix</keyword>
<keyword evidence="3" id="KW-1185">Reference proteome</keyword>
<feature type="transmembrane region" description="Helical" evidence="1">
    <location>
        <begin position="53"/>
        <end position="71"/>
    </location>
</feature>
<feature type="transmembrane region" description="Helical" evidence="1">
    <location>
        <begin position="106"/>
        <end position="121"/>
    </location>
</feature>
<feature type="transmembrane region" description="Helical" evidence="1">
    <location>
        <begin position="83"/>
        <end position="100"/>
    </location>
</feature>
<evidence type="ECO:0000313" key="2">
    <source>
        <dbReference type="EMBL" id="SDF04490.1"/>
    </source>
</evidence>
<dbReference type="AlphaFoldDB" id="A0A1G7HVJ2"/>
<feature type="transmembrane region" description="Helical" evidence="1">
    <location>
        <begin position="215"/>
        <end position="233"/>
    </location>
</feature>
<organism evidence="2 3">
    <name type="scientific">Halorubrum xinjiangense</name>
    <dbReference type="NCBI Taxonomy" id="261291"/>
    <lineage>
        <taxon>Archaea</taxon>
        <taxon>Methanobacteriati</taxon>
        <taxon>Methanobacteriota</taxon>
        <taxon>Stenosarchaea group</taxon>
        <taxon>Halobacteria</taxon>
        <taxon>Halobacteriales</taxon>
        <taxon>Haloferacaceae</taxon>
        <taxon>Halorubrum</taxon>
    </lineage>
</organism>
<reference evidence="2 3" key="1">
    <citation type="submission" date="2016-10" db="EMBL/GenBank/DDBJ databases">
        <authorList>
            <person name="Varghese N."/>
            <person name="Submissions S."/>
        </authorList>
    </citation>
    <scope>NUCLEOTIDE SEQUENCE [LARGE SCALE GENOMIC DNA]</scope>
    <source>
        <strain evidence="2 3">CGMCC 1.3527</strain>
    </source>
</reference>
<feature type="transmembrane region" description="Helical" evidence="1">
    <location>
        <begin position="352"/>
        <end position="371"/>
    </location>
</feature>
<evidence type="ECO:0008006" key="4">
    <source>
        <dbReference type="Google" id="ProtNLM"/>
    </source>
</evidence>
<dbReference type="RefSeq" id="WP_149797502.1">
    <property type="nucleotide sequence ID" value="NZ_FNBO01000001.1"/>
</dbReference>
<feature type="transmembrane region" description="Helical" evidence="1">
    <location>
        <begin position="261"/>
        <end position="279"/>
    </location>
</feature>
<feature type="transmembrane region" description="Helical" evidence="1">
    <location>
        <begin position="239"/>
        <end position="254"/>
    </location>
</feature>
<feature type="transmembrane region" description="Helical" evidence="1">
    <location>
        <begin position="133"/>
        <end position="152"/>
    </location>
</feature>
<evidence type="ECO:0000313" key="3">
    <source>
        <dbReference type="Proteomes" id="UP000324020"/>
    </source>
</evidence>
<proteinExistence type="predicted"/>
<feature type="transmembrane region" description="Helical" evidence="1">
    <location>
        <begin position="189"/>
        <end position="208"/>
    </location>
</feature>
<name>A0A1G7HVJ2_9EURY</name>
<feature type="transmembrane region" description="Helical" evidence="1">
    <location>
        <begin position="392"/>
        <end position="412"/>
    </location>
</feature>
<dbReference type="EMBL" id="FNBO01000001">
    <property type="protein sequence ID" value="SDF04490.1"/>
    <property type="molecule type" value="Genomic_DNA"/>
</dbReference>